<dbReference type="EMBL" id="JACIDJ010000003">
    <property type="protein sequence ID" value="MBB3898658.1"/>
    <property type="molecule type" value="Genomic_DNA"/>
</dbReference>
<comment type="caution">
    <text evidence="1">The sequence shown here is derived from an EMBL/GenBank/DDBJ whole genome shotgun (WGS) entry which is preliminary data.</text>
</comment>
<name>A0A840A9C9_9PROT</name>
<keyword evidence="2" id="KW-1185">Reference proteome</keyword>
<dbReference type="AlphaFoldDB" id="A0A840A9C9"/>
<protein>
    <submittedName>
        <fullName evidence="1">Uncharacterized protein</fullName>
    </submittedName>
</protein>
<dbReference type="Proteomes" id="UP000553193">
    <property type="component" value="Unassembled WGS sequence"/>
</dbReference>
<evidence type="ECO:0000313" key="1">
    <source>
        <dbReference type="EMBL" id="MBB3898658.1"/>
    </source>
</evidence>
<sequence>MALLGRANFAWQSDYGQFHVIDTEDTGFSPPVTITPEMERRGLHVPESGLVIYTQDCLQQHIRIAIHGSEPAPSAAEPMRGRAWTRVETVRARFPYRTFTLISPSAPDVLPCGPFFALPASDVMVRISWMEFEGSRDDSLPVEPDVIQLEFWPA</sequence>
<reference evidence="1 2" key="1">
    <citation type="submission" date="2020-08" db="EMBL/GenBank/DDBJ databases">
        <title>Genomic Encyclopedia of Type Strains, Phase IV (KMG-IV): sequencing the most valuable type-strain genomes for metagenomic binning, comparative biology and taxonomic classification.</title>
        <authorList>
            <person name="Goeker M."/>
        </authorList>
    </citation>
    <scope>NUCLEOTIDE SEQUENCE [LARGE SCALE GENOMIC DNA]</scope>
    <source>
        <strain evidence="1 2">DSM 19979</strain>
    </source>
</reference>
<evidence type="ECO:0000313" key="2">
    <source>
        <dbReference type="Proteomes" id="UP000553193"/>
    </source>
</evidence>
<gene>
    <name evidence="1" type="ORF">GGQ83_002101</name>
</gene>
<organism evidence="1 2">
    <name type="scientific">Roseococcus suduntuyensis</name>
    <dbReference type="NCBI Taxonomy" id="455361"/>
    <lineage>
        <taxon>Bacteria</taxon>
        <taxon>Pseudomonadati</taxon>
        <taxon>Pseudomonadota</taxon>
        <taxon>Alphaproteobacteria</taxon>
        <taxon>Acetobacterales</taxon>
        <taxon>Roseomonadaceae</taxon>
        <taxon>Roseococcus</taxon>
    </lineage>
</organism>
<proteinExistence type="predicted"/>
<dbReference type="RefSeq" id="WP_184383755.1">
    <property type="nucleotide sequence ID" value="NZ_JACIDJ010000003.1"/>
</dbReference>
<accession>A0A840A9C9</accession>